<dbReference type="CDD" id="cd19531">
    <property type="entry name" value="LCL_NRPS-like"/>
    <property type="match status" value="2"/>
</dbReference>
<dbReference type="Pfam" id="PF00501">
    <property type="entry name" value="AMP-binding"/>
    <property type="match status" value="1"/>
</dbReference>
<dbReference type="Pfam" id="PF00668">
    <property type="entry name" value="Condensation"/>
    <property type="match status" value="3"/>
</dbReference>
<evidence type="ECO:0000256" key="3">
    <source>
        <dbReference type="ARBA" id="ARBA00022450"/>
    </source>
</evidence>
<protein>
    <submittedName>
        <fullName evidence="10">Amino acid adenylation domain-containing protein</fullName>
    </submittedName>
</protein>
<dbReference type="PANTHER" id="PTHR45527">
    <property type="entry name" value="NONRIBOSOMAL PEPTIDE SYNTHETASE"/>
    <property type="match status" value="1"/>
</dbReference>
<dbReference type="PANTHER" id="PTHR45527:SF1">
    <property type="entry name" value="FATTY ACID SYNTHASE"/>
    <property type="match status" value="1"/>
</dbReference>
<dbReference type="InterPro" id="IPR009081">
    <property type="entry name" value="PP-bd_ACP"/>
</dbReference>
<evidence type="ECO:0000259" key="9">
    <source>
        <dbReference type="PROSITE" id="PS52004"/>
    </source>
</evidence>
<feature type="compositionally biased region" description="Polar residues" evidence="7">
    <location>
        <begin position="644"/>
        <end position="661"/>
    </location>
</feature>
<dbReference type="Gene3D" id="3.40.50.12780">
    <property type="entry name" value="N-terminal domain of ligase-like"/>
    <property type="match status" value="1"/>
</dbReference>
<dbReference type="Pfam" id="PF22621">
    <property type="entry name" value="CurL-like_PKS_C"/>
    <property type="match status" value="1"/>
</dbReference>
<dbReference type="InterPro" id="IPR042099">
    <property type="entry name" value="ANL_N_sf"/>
</dbReference>
<evidence type="ECO:0000256" key="2">
    <source>
        <dbReference type="ARBA" id="ARBA00001957"/>
    </source>
</evidence>
<dbReference type="InterPro" id="IPR010071">
    <property type="entry name" value="AA_adenyl_dom"/>
</dbReference>
<dbReference type="CDD" id="cd00833">
    <property type="entry name" value="PKS"/>
    <property type="match status" value="1"/>
</dbReference>
<gene>
    <name evidence="10" type="ORF">JI741_17695</name>
</gene>
<dbReference type="Proteomes" id="UP000613030">
    <property type="component" value="Unassembled WGS sequence"/>
</dbReference>
<dbReference type="SUPFAM" id="SSF56801">
    <property type="entry name" value="Acetyl-CoA synthetase-like"/>
    <property type="match status" value="2"/>
</dbReference>
<feature type="region of interest" description="Disordered" evidence="7">
    <location>
        <begin position="641"/>
        <end position="661"/>
    </location>
</feature>
<feature type="domain" description="Carrier" evidence="8">
    <location>
        <begin position="2079"/>
        <end position="2154"/>
    </location>
</feature>
<organism evidence="10 11">
    <name type="scientific">Chryseolinea lacunae</name>
    <dbReference type="NCBI Taxonomy" id="2801331"/>
    <lineage>
        <taxon>Bacteria</taxon>
        <taxon>Pseudomonadati</taxon>
        <taxon>Bacteroidota</taxon>
        <taxon>Cytophagia</taxon>
        <taxon>Cytophagales</taxon>
        <taxon>Fulvivirgaceae</taxon>
        <taxon>Chryseolinea</taxon>
    </lineage>
</organism>
<keyword evidence="11" id="KW-1185">Reference proteome</keyword>
<dbReference type="InterPro" id="IPR020845">
    <property type="entry name" value="AMP-binding_CS"/>
</dbReference>
<dbReference type="CDD" id="cd05930">
    <property type="entry name" value="A_NRPS"/>
    <property type="match status" value="1"/>
</dbReference>
<dbReference type="InterPro" id="IPR023213">
    <property type="entry name" value="CAT-like_dom_sf"/>
</dbReference>
<keyword evidence="6" id="KW-0663">Pyridoxal phosphate</keyword>
<feature type="domain" description="Carrier" evidence="8">
    <location>
        <begin position="3132"/>
        <end position="3207"/>
    </location>
</feature>
<dbReference type="SMART" id="SM00823">
    <property type="entry name" value="PKS_PP"/>
    <property type="match status" value="2"/>
</dbReference>
<dbReference type="InterPro" id="IPR014030">
    <property type="entry name" value="Ketoacyl_synth_N"/>
</dbReference>
<evidence type="ECO:0000313" key="10">
    <source>
        <dbReference type="EMBL" id="MBL0743068.1"/>
    </source>
</evidence>
<keyword evidence="4" id="KW-0597">Phosphoprotein</keyword>
<dbReference type="InterPro" id="IPR000873">
    <property type="entry name" value="AMP-dep_synth/lig_dom"/>
</dbReference>
<dbReference type="Gene3D" id="3.30.559.30">
    <property type="entry name" value="Nonribosomal peptide synthetase, condensation domain"/>
    <property type="match status" value="3"/>
</dbReference>
<dbReference type="Gene3D" id="3.40.47.10">
    <property type="match status" value="1"/>
</dbReference>
<dbReference type="PROSITE" id="PS00600">
    <property type="entry name" value="AA_TRANSFER_CLASS_3"/>
    <property type="match status" value="1"/>
</dbReference>
<name>A0ABS1KV42_9BACT</name>
<evidence type="ECO:0000256" key="6">
    <source>
        <dbReference type="ARBA" id="ARBA00022898"/>
    </source>
</evidence>
<accession>A0ABS1KV42</accession>
<feature type="domain" description="Ketosynthase family 3 (KS3)" evidence="9">
    <location>
        <begin position="26"/>
        <end position="455"/>
    </location>
</feature>
<sequence length="3684" mass="409245">MRKNFFNSERSPKAVGGTTAIEKFSKTDVAIIGMAGQLPSAENLDAFWTNLSNRVDGVIDYPDDRKKEIAKYLAFKNVAYTDEDFRFKRKGFLQSIDGFDYKFFKLTAKEGSVMNPAQRIFLETTYHAIESAGYACSKMRGSNTGIYLGYTGGSSEYLELIKEIEPAFATMAYPANLPSVIASRISYLMDFKGPSMLIDTACSSSMVAFYLACQAVRNGTCDTAIAGGINLSWMPFEEENRGLGILSTSGKTKTFDNSSDGTVGGEGCVAIFIKPLHKALRDNDNILAVVKGIACNQDGSSIGITAPNALAQADVMEKAWAEARVNPETISYIEAHGTGTTLGDPIEIDGITKAFKKHTDKKQFCAIGSVKANIGHLNSVAGVVGIAKAVLALKNKAIPPLLHFERPNSKINFETSPVYINDRLAPWDAPANTPRRCGVSSFGMSGTNAHVILEEAPGIAVAETTVEPATFLFTLSAKSNTALHNLVHQYSAYVDTAPDGVTIDAICYTASAGREHHDHRLSFVVNTIETLAAKLALLKTQSPEQLAAQGICYGIVPRDTKTQVDLSVLTPFTADTLSKLSEAYVAGADVSWEKLYSAKSSRRVSLPVYPFEHKRCWITYPDEDIAATQRKAPTVLDSFKKSTPEMNSDQNTKANTATSAAPQTVGKIQAVEEIVSQQLKLMEQQLAVLKGQPANVARQALPVVPATQRPQVNVGSTKSNHEKTVAAVPKPATATDDSLNDLTENQQRYIRNFIAAFNLKTKTSKSLTQENRKWYANNRHVAGYHQVYKEMMYPILVDHAKGAKITDVDGNQYTDFCMGFGVYLLGYNHPAVVKGIAEQADKGSYLGAMSALPGEVAKLVCELTGVERVAFYNSGTEAVMLALRLARAATSKTKIAMFVGSYHGTYDGVLAQKDRFSKDNKAVPKSTGIPQSILDEVLFLDYGTPASLEAIKKHRHELAGVLVEPVQSRRPEFQPKEYLLQLRALTQELNIPLIFDEIITGFRIHPGGSQAWFGIQADLVTYGKIAGGGLPLGIIAGKAEYMMGVDGGMWQYGDDSQPTFDHRKTFVAGTFCHHPLAMASAKAALLHLKNEGPALQEALNDRTSRMAETLNDFFKQNHYDVNIVNFGSLFQIRTNYNLSLIVYHFLAKGIYAWEGMTFFISTAHSEEDVQFLIAVFKEVLHDLRQQGFIPAAGKRNAIEAGEIKIIAPSQNSAQDETISQTALVKIPLTEEQSRLWFLSVAEENASVAFNSSRVITVEGQVSKPAFSNAVAKLIARHELLRAVSIDGDYATVQPSLDYEVNYFSLPEEGGVYAFVHREKGKAFNLAQGPFFRIHVVEERQQFMFVLIIHHIIADGWSIGVLLKELSALYLAECEQTQASLAEVVSFTQYIEWEKANHQGPQDEAARQFWTNQFSKGIRQTVLPHDVLETKQMLSGSSFVLKIDPATTGELKSLARKEGATLFMLLLASFTAFVEKLSGDKSILIGIPSAGQLNMEAESLVGCCVQMKPFHLGIDGDSTFASLLAAVKRQWLDIYKFRNFQYTELAKEGNFDIPSINITFNMDAPSPHEESANDSRGALYKKESEFNKYDLFLNVAEVGKTLKLTFQYNNARYPEAIMEGWVNGFRNLIHHILADPTSALTDIRLTSPAGDGETVVQKRKTKRKGSAAKKFSAETLLMAAKANHIARVLDERTLTKGDRVFILLDNHADIVASAWGALKAGFSYVLLNGSVAGDALLADIRSSVTLSTAALASGYDTDLVDLTQWPDTSTDLSGADAIGGETTNYISNIDLAYHESLLQKFEIGNASSITILTRGLSSDFIVDISLAAMLAGKKVAYTESSDGLWESIETDKAKSALVLHKFAWTEMTRTLEHYPSVKNLQTSVVVIGETPLLNEYVRVWHNAIKMSRLFFGYFSNVIGKLVTAIELAENEESIVAPLGTLLEPMRYQLLDSHHNTVLDGIVGDLYFSDANDKQQNETQNLVKCVAGCRRVKNDQLSLDLRSNGAFILDTLVSDAAGLLNNVQSISLARTDGRFTARVQYVVDKVSNDDALETHLRKYFPNHLLPTVWSSSAANENPGQAAADETEQKLIGIFSAVLNTHRVGVHDNFFALGGNSLRAVQVVAKIHIAFQVKIALRKIFTHPTIGQLADIIKGTARSAYEPIVAVDEQPYYELSNAQKRLWIVSQFQHGQAAYNISKTYRITGVFNGSAFEKAFQTVVARHESLRTIFVLVDGEPKQKILDNKTCGFNIRYVDIRTEADKEQIIRQRVDESERAVFALEKDVPLRVQVIHVDEQAYVVSLTIHHIAADGWSMEILVNEVIACYNAIQRNELPTREPLAIQYKDFSAWQNKLITGPVIGLSRQYWLDVFSKDIPVIDLPTDRERPAAKLFNGGLVPFSLDQSTSEKIHSISRKYNVSTFTTLLALTNVLLSKYTGQHDIVIGSTTAGRDQVELENQIGIFANTLAFRTTFSGQHTFEELLALQKEVTLGAYEHQVYPFDRLLEDLKLERDLSRSPLFDIMIELDDVDVEFEQQQAIEGVDIEPYAKEAWASKYDLTFRFNVGDTIFGGIEYSSDLFDTSTIGRMCNHLAQLICALDAGIDTPLGKLEFINAAERQQVVDFNDTSVELAWDENISARFEKNALQNPEKIALTCLDRTWTYGELNSKVNALAQHLRKTYKVGAQDAVGVMAGRSDRMVIALLGILKAGAAFMPIDPEFPKDRIDYMIANAKIRLVLTEMDFILSLAEHTLDVMAIDIELDVLEPADNIVHTPAQPDDLAYILYTSGSTGMPKGVEVSNRSFVNYITWANRYYFDDTAAYDFPFFTPLTFDLTLTSIFSTLLRGDRLVVYDQRDSNVVLKEIFKPGSTLGAVKLTPSHISLLRHLGLDKTDVKRVIVGGEALTREQVEVLTSLNADIKVFNEYGPTETTVGCMVKEVTATDETILIGKPIANTQIYILNEDQGLQALGVKGEIYIGGVGVAKGYAGNPSLTQQRFLTDQFTQHGTLYRTGDLGRWKPDGNIEFFGRKDGQVKIRGYRIELGEIENALLKHAALKETAVTVIQDRDGASQLAVYYTAESVLSTDALTGYLKDKLPAYMVPAFFVQLEHLPLTANGKVDRKNLPNPLTDANTNRAAYTAPVTDIEKQLARIWENVLRIENISTRENFFQLGGHSLKATQVISEIYKELGVHLDLNKIFSHATIEELATVVENTLPMEHVTIPVVAAQEFYATSHAQRRLWVLSQLEGNSTGFNIPDAFLLKGELNVEAFRKAFATFIERHDSLRTSFVFVDDEVRQKIHVPSDSTTRLDYVDVRNAADGWEQAMAEMRSERDSVFDLENGSLMRAKLFQIEDARFVFLLTMHHLISDGWSFEILIKEISVLYEAFSSSRENPLPPLPIQYKDYAAWQLQYMSGERLEEHRNFWLHYLQGDIKPIEIPTDYPRQYSRTSHGGTVAFSLGASLSEKLRQFSLANNCSVFMSIVALVDVLLHGYTWEKDIVIGFPIAGRNHKSLENQIGYYLNTLPVRVQIDEKDHMENLVRRVRDNILDVYKYQQYSFDLIVEDLDIKRKSNQSPLFDIGITWQNQMGMHSDGKAVFPGVDVEQLDEACSFSKHDVWFYGSESDSNISFRLRYNTDLYKPETMEKVRDNFILLTEQVVNSPRVPIASLVKPFRNNTLSEQVLEGASTSIDENF</sequence>
<dbReference type="CDD" id="cd00610">
    <property type="entry name" value="OAT_like"/>
    <property type="match status" value="1"/>
</dbReference>
<dbReference type="PROSITE" id="PS50075">
    <property type="entry name" value="CARRIER"/>
    <property type="match status" value="2"/>
</dbReference>
<dbReference type="Pfam" id="PF00202">
    <property type="entry name" value="Aminotran_3"/>
    <property type="match status" value="1"/>
</dbReference>
<dbReference type="InterPro" id="IPR015424">
    <property type="entry name" value="PyrdxlP-dep_Trfase"/>
</dbReference>
<dbReference type="Pfam" id="PF00550">
    <property type="entry name" value="PP-binding"/>
    <property type="match status" value="2"/>
</dbReference>
<dbReference type="SUPFAM" id="SSF53901">
    <property type="entry name" value="Thiolase-like"/>
    <property type="match status" value="1"/>
</dbReference>
<dbReference type="InterPro" id="IPR006162">
    <property type="entry name" value="Ppantetheine_attach_site"/>
</dbReference>
<keyword evidence="5" id="KW-0808">Transferase</keyword>
<dbReference type="InterPro" id="IPR015421">
    <property type="entry name" value="PyrdxlP-dep_Trfase_major"/>
</dbReference>
<comment type="cofactor">
    <cofactor evidence="2">
        <name>pantetheine 4'-phosphate</name>
        <dbReference type="ChEBI" id="CHEBI:47942"/>
    </cofactor>
</comment>
<dbReference type="Pfam" id="PF13193">
    <property type="entry name" value="AMP-binding_C"/>
    <property type="match status" value="1"/>
</dbReference>
<dbReference type="InterPro" id="IPR049704">
    <property type="entry name" value="Aminotrans_3_PPA_site"/>
</dbReference>
<evidence type="ECO:0000256" key="1">
    <source>
        <dbReference type="ARBA" id="ARBA00001933"/>
    </source>
</evidence>
<dbReference type="Pfam" id="PF00109">
    <property type="entry name" value="ketoacyl-synt"/>
    <property type="match status" value="1"/>
</dbReference>
<dbReference type="RefSeq" id="WP_202011972.1">
    <property type="nucleotide sequence ID" value="NZ_JAERRB010000005.1"/>
</dbReference>
<dbReference type="InterPro" id="IPR001242">
    <property type="entry name" value="Condensation_dom"/>
</dbReference>
<dbReference type="InterPro" id="IPR020841">
    <property type="entry name" value="PKS_Beta-ketoAc_synthase_dom"/>
</dbReference>
<evidence type="ECO:0000259" key="8">
    <source>
        <dbReference type="PROSITE" id="PS50075"/>
    </source>
</evidence>
<reference evidence="10 11" key="1">
    <citation type="submission" date="2021-01" db="EMBL/GenBank/DDBJ databases">
        <title>Chryseolinea sp. Jin1 Genome sequencing and assembly.</title>
        <authorList>
            <person name="Kim I."/>
        </authorList>
    </citation>
    <scope>NUCLEOTIDE SEQUENCE [LARGE SCALE GENOMIC DNA]</scope>
    <source>
        <strain evidence="10 11">Jin1</strain>
    </source>
</reference>
<dbReference type="PROSITE" id="PS00606">
    <property type="entry name" value="KS3_1"/>
    <property type="match status" value="1"/>
</dbReference>
<dbReference type="SUPFAM" id="SSF53383">
    <property type="entry name" value="PLP-dependent transferases"/>
    <property type="match status" value="1"/>
</dbReference>
<dbReference type="Gene3D" id="3.40.50.980">
    <property type="match status" value="2"/>
</dbReference>
<evidence type="ECO:0000256" key="7">
    <source>
        <dbReference type="SAM" id="MobiDB-lite"/>
    </source>
</evidence>
<dbReference type="InterPro" id="IPR036736">
    <property type="entry name" value="ACP-like_sf"/>
</dbReference>
<dbReference type="SUPFAM" id="SSF47336">
    <property type="entry name" value="ACP-like"/>
    <property type="match status" value="2"/>
</dbReference>
<dbReference type="Gene3D" id="3.40.640.10">
    <property type="entry name" value="Type I PLP-dependent aspartate aminotransferase-like (Major domain)"/>
    <property type="match status" value="1"/>
</dbReference>
<dbReference type="NCBIfam" id="TIGR01733">
    <property type="entry name" value="AA-adenyl-dom"/>
    <property type="match status" value="1"/>
</dbReference>
<dbReference type="Pfam" id="PF02801">
    <property type="entry name" value="Ketoacyl-synt_C"/>
    <property type="match status" value="1"/>
</dbReference>
<dbReference type="Gene3D" id="3.30.559.10">
    <property type="entry name" value="Chloramphenicol acetyltransferase-like domain"/>
    <property type="match status" value="3"/>
</dbReference>
<dbReference type="InterPro" id="IPR016039">
    <property type="entry name" value="Thiolase-like"/>
</dbReference>
<dbReference type="InterPro" id="IPR020806">
    <property type="entry name" value="PKS_PP-bd"/>
</dbReference>
<dbReference type="InterPro" id="IPR015422">
    <property type="entry name" value="PyrdxlP-dep_Trfase_small"/>
</dbReference>
<evidence type="ECO:0000256" key="5">
    <source>
        <dbReference type="ARBA" id="ARBA00022679"/>
    </source>
</evidence>
<dbReference type="PROSITE" id="PS52004">
    <property type="entry name" value="KS3_2"/>
    <property type="match status" value="1"/>
</dbReference>
<dbReference type="PROSITE" id="PS00012">
    <property type="entry name" value="PHOSPHOPANTETHEINE"/>
    <property type="match status" value="2"/>
</dbReference>
<dbReference type="InterPro" id="IPR005814">
    <property type="entry name" value="Aminotrans_3"/>
</dbReference>
<dbReference type="InterPro" id="IPR025110">
    <property type="entry name" value="AMP-bd_C"/>
</dbReference>
<dbReference type="Gene3D" id="3.90.1150.10">
    <property type="entry name" value="Aspartate Aminotransferase, domain 1"/>
    <property type="match status" value="1"/>
</dbReference>
<dbReference type="Gene3D" id="1.10.1200.10">
    <property type="entry name" value="ACP-like"/>
    <property type="match status" value="2"/>
</dbReference>
<dbReference type="Gene3D" id="3.30.300.30">
    <property type="match status" value="1"/>
</dbReference>
<proteinExistence type="predicted"/>
<dbReference type="SUPFAM" id="SSF52777">
    <property type="entry name" value="CoA-dependent acyltransferases"/>
    <property type="match status" value="6"/>
</dbReference>
<dbReference type="InterPro" id="IPR045851">
    <property type="entry name" value="AMP-bd_C_sf"/>
</dbReference>
<evidence type="ECO:0000313" key="11">
    <source>
        <dbReference type="Proteomes" id="UP000613030"/>
    </source>
</evidence>
<dbReference type="SMART" id="SM00825">
    <property type="entry name" value="PKS_KS"/>
    <property type="match status" value="1"/>
</dbReference>
<dbReference type="EMBL" id="JAERRB010000005">
    <property type="protein sequence ID" value="MBL0743068.1"/>
    <property type="molecule type" value="Genomic_DNA"/>
</dbReference>
<dbReference type="InterPro" id="IPR014031">
    <property type="entry name" value="Ketoacyl_synth_C"/>
</dbReference>
<dbReference type="Gene3D" id="1.10.1240.100">
    <property type="match status" value="1"/>
</dbReference>
<comment type="cofactor">
    <cofactor evidence="1">
        <name>pyridoxal 5'-phosphate</name>
        <dbReference type="ChEBI" id="CHEBI:597326"/>
    </cofactor>
</comment>
<dbReference type="Gene3D" id="2.30.38.10">
    <property type="entry name" value="Luciferase, Domain 3"/>
    <property type="match status" value="1"/>
</dbReference>
<dbReference type="PROSITE" id="PS00455">
    <property type="entry name" value="AMP_BINDING"/>
    <property type="match status" value="1"/>
</dbReference>
<dbReference type="InterPro" id="IPR018201">
    <property type="entry name" value="Ketoacyl_synth_AS"/>
</dbReference>
<keyword evidence="3" id="KW-0596">Phosphopantetheine</keyword>
<evidence type="ECO:0000256" key="4">
    <source>
        <dbReference type="ARBA" id="ARBA00022553"/>
    </source>
</evidence>
<comment type="caution">
    <text evidence="10">The sequence shown here is derived from an EMBL/GenBank/DDBJ whole genome shotgun (WGS) entry which is preliminary data.</text>
</comment>